<protein>
    <submittedName>
        <fullName evidence="1">Uncharacterized protein</fullName>
    </submittedName>
</protein>
<name>A0A1H1VX18_9PSED</name>
<dbReference type="Proteomes" id="UP000199524">
    <property type="component" value="Chromosome I"/>
</dbReference>
<accession>A0A1H1VX18</accession>
<dbReference type="GeneID" id="300208086"/>
<dbReference type="EMBL" id="LT629777">
    <property type="protein sequence ID" value="SDS88970.1"/>
    <property type="molecule type" value="Genomic_DNA"/>
</dbReference>
<organism evidence="1 2">
    <name type="scientific">Pseudomonas asplenii</name>
    <dbReference type="NCBI Taxonomy" id="53407"/>
    <lineage>
        <taxon>Bacteria</taxon>
        <taxon>Pseudomonadati</taxon>
        <taxon>Pseudomonadota</taxon>
        <taxon>Gammaproteobacteria</taxon>
        <taxon>Pseudomonadales</taxon>
        <taxon>Pseudomonadaceae</taxon>
        <taxon>Pseudomonas</taxon>
    </lineage>
</organism>
<gene>
    <name evidence="1" type="ORF">SAMN05216598_3136</name>
</gene>
<proteinExistence type="predicted"/>
<sequence>MKLEILIYDALVSLSKAHTREEAFSPNFDTAKSGRQMSVSGATENKIKLVSSALLKLNWPGSIKLDLKEHHNLVKKAVVERYDNFLNFGTLPCTIRYLLPAYLKGEIKQLVAEFSSTLPRDFTCHLPAALTGLEGHGPFVIGPVTISKSSDWIDSIDFPPSALDYMGVDNSDWRENLKAALVDKDLQLKPLSASLYEVVTKSKCMISVTTAGYGKALSRKLSTILARTALDSASLISGNPKYFRSFTLYTERRPPILTHSIVETNGFLWNTGLALSDEVNPFLLRPQDLDQSHIKFFEAVSKILTGLIGNSDGCPGLCQRWSTALDWHGEACREVSDQIAIAKFGTCLDVLSSGGGKTRAISKMVSNLTKIPEDKIVANYDGDLTLYETITKIYEYGRSEILHGNKVDRMTSFEALRGISEFFSKIALIKSALAFLTYSGSDSAKAFSDM</sequence>
<reference evidence="2" key="1">
    <citation type="submission" date="2016-10" db="EMBL/GenBank/DDBJ databases">
        <authorList>
            <person name="Varghese N."/>
            <person name="Submissions S."/>
        </authorList>
    </citation>
    <scope>NUCLEOTIDE SEQUENCE [LARGE SCALE GENOMIC DNA]</scope>
    <source>
        <strain evidence="2">ATCC 23835</strain>
    </source>
</reference>
<evidence type="ECO:0000313" key="2">
    <source>
        <dbReference type="Proteomes" id="UP000199524"/>
    </source>
</evidence>
<dbReference type="AlphaFoldDB" id="A0A1H1VX18"/>
<keyword evidence="2" id="KW-1185">Reference proteome</keyword>
<dbReference type="RefSeq" id="WP_090206297.1">
    <property type="nucleotide sequence ID" value="NZ_LT629777.1"/>
</dbReference>
<evidence type="ECO:0000313" key="1">
    <source>
        <dbReference type="EMBL" id="SDS88970.1"/>
    </source>
</evidence>